<dbReference type="NCBIfam" id="TIGR01451">
    <property type="entry name" value="B_ant_repeat"/>
    <property type="match status" value="1"/>
</dbReference>
<keyword evidence="1" id="KW-1133">Transmembrane helix</keyword>
<dbReference type="AlphaFoldDB" id="A0A1F5ESL5"/>
<dbReference type="EMBL" id="MFAD01000016">
    <property type="protein sequence ID" value="OGD70403.1"/>
    <property type="molecule type" value="Genomic_DNA"/>
</dbReference>
<feature type="domain" description="DUF7507" evidence="3">
    <location>
        <begin position="585"/>
        <end position="683"/>
    </location>
</feature>
<evidence type="ECO:0000313" key="5">
    <source>
        <dbReference type="Proteomes" id="UP000186545"/>
    </source>
</evidence>
<evidence type="ECO:0000256" key="1">
    <source>
        <dbReference type="SAM" id="Phobius"/>
    </source>
</evidence>
<feature type="chain" id="PRO_5009224810" description="DUF7507 domain-containing protein" evidence="2">
    <location>
        <begin position="32"/>
        <end position="843"/>
    </location>
</feature>
<evidence type="ECO:0000256" key="2">
    <source>
        <dbReference type="SAM" id="SignalP"/>
    </source>
</evidence>
<keyword evidence="1" id="KW-0472">Membrane</keyword>
<feature type="signal peptide" evidence="2">
    <location>
        <begin position="1"/>
        <end position="31"/>
    </location>
</feature>
<sequence length="843" mass="86434">MTRNITTKSLIIFFALFSLFSFGLAVSNVQAATTQIDFNNEVMFAPNCFCDADVARYNLAPFCEDRNWCNDDTVTKSANLSSGRYKVKVNVAHLTASQQYESIIFTFNGANYTIPDLGGNADSTGTGVFEVGTFDLSGNVSFKGTHRYANTFTGLWYSDPYSRVGSGNAMESVEIASVILEDISVPPTCVISANPTTINQGGNSTLSWTSINATSMSIDHNIGNVAINGSRPVSPTQTTTYRATVTGPGGVSTCQTTVTVRTNPVPTCTMTASPTNINVGNSSTLSWSSSNATSAVIDHGIGSVSVDGSRSVSPTQTTTYRGTFTGSGGTVVCQATVTVVLPPPPSCASSISPASINPGGSATLSWLSTNTSSASINQGIGNVPTSGSRTVSPSQTTVYTITFTGPGGVTSCQETLIVNNTPPPQPPTCTMSANPTTIGVGGSSTLSWTSNNATSAVINNGVGSVPTNSFAVVAPNQTTTYTGTFTGPGGTAVCQATVTVTLVPAPTCTMSVAPGSIQAGNNATLTWTSTNTTSASINQGIGVVVLNGNRIVSPAQTTTYIGTFTGAGGVATCSATLNVTSVSGPAISIVKDDNDNHDDTQTIASGGTATFSIVVTNTGTSNLTNVIVTDPLTPNCARTSAQTLGMYPGLTFDPGETFSYTCTVSNVIASFVNTARVDADDIGSVVVVNDTDPTNVVVSGGGNTPTCSMSFSPANINVGDATTLSWSSANVTTVDIDNGIGSVPTSGSRQIFRTSNATYTGTFTGPGGVVTCQATITVGGGGGGGSNEPRITLSSNSFADNPSFIYLSQIPYTGIPEMLISAFGYLFRFFAFGGLLYALYKVK</sequence>
<keyword evidence="1" id="KW-0812">Transmembrane</keyword>
<protein>
    <recommendedName>
        <fullName evidence="3">DUF7507 domain-containing protein</fullName>
    </recommendedName>
</protein>
<evidence type="ECO:0000259" key="3">
    <source>
        <dbReference type="Pfam" id="PF24346"/>
    </source>
</evidence>
<feature type="transmembrane region" description="Helical" evidence="1">
    <location>
        <begin position="818"/>
        <end position="840"/>
    </location>
</feature>
<dbReference type="Proteomes" id="UP000186545">
    <property type="component" value="Unassembled WGS sequence"/>
</dbReference>
<keyword evidence="2" id="KW-0732">Signal</keyword>
<proteinExistence type="predicted"/>
<dbReference type="Pfam" id="PF24346">
    <property type="entry name" value="DUF7507"/>
    <property type="match status" value="1"/>
</dbReference>
<accession>A0A1F5ESL5</accession>
<dbReference type="InterPro" id="IPR055354">
    <property type="entry name" value="DUF7507"/>
</dbReference>
<organism evidence="4 5">
    <name type="scientific">Candidatus Campbellbacteria bacterium RIFCSPLOWO2_02_FULL_35_11</name>
    <dbReference type="NCBI Taxonomy" id="1797581"/>
    <lineage>
        <taxon>Bacteria</taxon>
        <taxon>Candidatus Campbelliibacteriota</taxon>
    </lineage>
</organism>
<name>A0A1F5ESL5_9BACT</name>
<comment type="caution">
    <text evidence="4">The sequence shown here is derived from an EMBL/GenBank/DDBJ whole genome shotgun (WGS) entry which is preliminary data.</text>
</comment>
<gene>
    <name evidence="4" type="ORF">A3I18_02770</name>
</gene>
<evidence type="ECO:0000313" key="4">
    <source>
        <dbReference type="EMBL" id="OGD70403.1"/>
    </source>
</evidence>
<reference evidence="4 5" key="1">
    <citation type="journal article" date="2016" name="Nat. Commun.">
        <title>Thousands of microbial genomes shed light on interconnected biogeochemical processes in an aquifer system.</title>
        <authorList>
            <person name="Anantharaman K."/>
            <person name="Brown C.T."/>
            <person name="Hug L.A."/>
            <person name="Sharon I."/>
            <person name="Castelle C.J."/>
            <person name="Probst A.J."/>
            <person name="Thomas B.C."/>
            <person name="Singh A."/>
            <person name="Wilkins M.J."/>
            <person name="Karaoz U."/>
            <person name="Brodie E.L."/>
            <person name="Williams K.H."/>
            <person name="Hubbard S.S."/>
            <person name="Banfield J.F."/>
        </authorList>
    </citation>
    <scope>NUCLEOTIDE SEQUENCE [LARGE SCALE GENOMIC DNA]</scope>
</reference>
<dbReference type="InterPro" id="IPR047589">
    <property type="entry name" value="DUF11_rpt"/>
</dbReference>